<dbReference type="AlphaFoldDB" id="A0A552Z160"/>
<dbReference type="SUPFAM" id="SSF49835">
    <property type="entry name" value="Virus attachment protein globular domain"/>
    <property type="match status" value="1"/>
</dbReference>
<dbReference type="GO" id="GO:0019062">
    <property type="term" value="P:virion attachment to host cell"/>
    <property type="evidence" value="ECO:0007669"/>
    <property type="project" value="InterPro"/>
</dbReference>
<evidence type="ECO:0000313" key="5">
    <source>
        <dbReference type="Proteomes" id="UP000317167"/>
    </source>
</evidence>
<dbReference type="GO" id="GO:0007155">
    <property type="term" value="P:cell adhesion"/>
    <property type="evidence" value="ECO:0007669"/>
    <property type="project" value="InterPro"/>
</dbReference>
<name>A0A552Z160_9LACT</name>
<reference evidence="4 5" key="1">
    <citation type="submission" date="2019-07" db="EMBL/GenBank/DDBJ databases">
        <title>Draft genome of 7 Lactococcus lactis strains isolated from an artisanal cheese production.</title>
        <authorList>
            <person name="Biolcati F."/>
            <person name="Bottero M.T."/>
            <person name="Dalmasso A."/>
            <person name="Mcauliffe O."/>
        </authorList>
    </citation>
    <scope>NUCLEOTIDE SEQUENCE [LARGE SCALE GENOMIC DNA]</scope>
    <source>
        <strain evidence="4 5">MRS45.2</strain>
    </source>
</reference>
<dbReference type="InterPro" id="IPR008982">
    <property type="entry name" value="Adenovirus_pIV-like_att"/>
</dbReference>
<organism evidence="4 5">
    <name type="scientific">Lactococcus lactis</name>
    <dbReference type="NCBI Taxonomy" id="1358"/>
    <lineage>
        <taxon>Bacteria</taxon>
        <taxon>Bacillati</taxon>
        <taxon>Bacillota</taxon>
        <taxon>Bacilli</taxon>
        <taxon>Lactobacillales</taxon>
        <taxon>Streptococcaceae</taxon>
        <taxon>Lactococcus</taxon>
    </lineage>
</organism>
<protein>
    <submittedName>
        <fullName evidence="4">Uncharacterized protein</fullName>
    </submittedName>
</protein>
<comment type="subcellular location">
    <subcellularLocation>
        <location evidence="1">Virion</location>
    </subcellularLocation>
</comment>
<gene>
    <name evidence="4" type="ORF">FNJ53_08760</name>
</gene>
<evidence type="ECO:0000256" key="3">
    <source>
        <dbReference type="SAM" id="MobiDB-lite"/>
    </source>
</evidence>
<comment type="caution">
    <text evidence="4">The sequence shown here is derived from an EMBL/GenBank/DDBJ whole genome shotgun (WGS) entry which is preliminary data.</text>
</comment>
<evidence type="ECO:0000313" key="4">
    <source>
        <dbReference type="EMBL" id="TRW73181.1"/>
    </source>
</evidence>
<dbReference type="Gene3D" id="2.60.40.1830">
    <property type="entry name" value="Phage tail base-plate Siphoviridae RBP, head domain"/>
    <property type="match status" value="1"/>
</dbReference>
<dbReference type="Proteomes" id="UP000317167">
    <property type="component" value="Unassembled WGS sequence"/>
</dbReference>
<feature type="region of interest" description="Disordered" evidence="3">
    <location>
        <begin position="387"/>
        <end position="408"/>
    </location>
</feature>
<evidence type="ECO:0000256" key="2">
    <source>
        <dbReference type="ARBA" id="ARBA00022581"/>
    </source>
</evidence>
<proteinExistence type="predicted"/>
<dbReference type="EMBL" id="VJWV01000007">
    <property type="protein sequence ID" value="TRW73181.1"/>
    <property type="molecule type" value="Genomic_DNA"/>
</dbReference>
<dbReference type="RefSeq" id="WP_143459393.1">
    <property type="nucleotide sequence ID" value="NZ_VJWV01000007.1"/>
</dbReference>
<dbReference type="Gene3D" id="2.60.120.260">
    <property type="entry name" value="Galactose-binding domain-like"/>
    <property type="match status" value="1"/>
</dbReference>
<sequence>MTIIASNSLTLSNVNDGTITHTAWSYSVDGTDRFTTVYPNLNLGDNTKTFVGAEVDGSNLRGSIRIEPATQKTQDGDINYLTFKPTRDGYDWFRFFLIPDTATPNMKKVAVKPNTKYTFSVLLKGTGQHTIYAYQNWTAPNTPWSFGINLTSDWKLYTFTVISSNVIPDRNVQFFIRSDNGTEISLKYPKVEEGLIATPYMQSSSEVTTADWPKYGGEYSDISSEQSTNPSDYTWGPMRGDDGIAGNDGVGINSTTITYAISTSGTTAPSTGWTSSVPGLVKGQYLWTKTVWTYTDNSSETGYSVTYIAKDGNNGNDGIAGKDGVGIKTTTITYAGSTSGTTAPTSGWTSTVPTVAAGSYLWTKTVWTYTDNTSETGYSVAKMGNNGATGPRGPAGSDGNPGKIVSDTEPTTRFKDLTWKYSGTTDLTASDGTIILSGTEYYWSGTNWILNEINAHNINGDNLSVTNGTFTDGKIKSTWDSGTASGSTEIENSHINMSATDSTSKATNSLGLDVQQGLGMRWSDPTSNQSRSVLLDYGNLVFDRNGASAGLNFDGTNLSSSMPIQAPNTIIKSTQFSVSGIGIRLDRMMSFVAVTFFGQASSTISNSPTINNMIPAGFRPINPYSIDYMVPGNSANSGYIYFNPDGSIRIMATINSGYYIRGTRLYITNDVYPS</sequence>
<accession>A0A552Z160</accession>
<evidence type="ECO:0000256" key="1">
    <source>
        <dbReference type="ARBA" id="ARBA00004328"/>
    </source>
</evidence>
<keyword evidence="2" id="KW-0945">Host-virus interaction</keyword>